<comment type="caution">
    <text evidence="12">The sequence shown here is derived from an EMBL/GenBank/DDBJ whole genome shotgun (WGS) entry which is preliminary data.</text>
</comment>
<evidence type="ECO:0000313" key="12">
    <source>
        <dbReference type="EMBL" id="KAF7256951.1"/>
    </source>
</evidence>
<dbReference type="PANTHER" id="PTHR13454:SF11">
    <property type="entry name" value="PROTEIN MCM10 HOMOLOG"/>
    <property type="match status" value="1"/>
</dbReference>
<evidence type="ECO:0000256" key="6">
    <source>
        <dbReference type="ARBA" id="ARBA00022771"/>
    </source>
</evidence>
<keyword evidence="5" id="KW-0479">Metal-binding</keyword>
<dbReference type="InterPro" id="IPR006568">
    <property type="entry name" value="PSP_pro-rich"/>
</dbReference>
<evidence type="ECO:0000259" key="10">
    <source>
        <dbReference type="SMART" id="SM00581"/>
    </source>
</evidence>
<dbReference type="InterPro" id="IPR055065">
    <property type="entry name" value="OB_MCM10"/>
</dbReference>
<keyword evidence="4" id="KW-0235">DNA replication</keyword>
<feature type="compositionally biased region" description="Low complexity" evidence="9">
    <location>
        <begin position="358"/>
        <end position="368"/>
    </location>
</feature>
<feature type="region of interest" description="Disordered" evidence="9">
    <location>
        <begin position="252"/>
        <end position="272"/>
    </location>
</feature>
<evidence type="ECO:0000256" key="4">
    <source>
        <dbReference type="ARBA" id="ARBA00022705"/>
    </source>
</evidence>
<keyword evidence="13" id="KW-1185">Reference proteome</keyword>
<keyword evidence="6" id="KW-0863">Zinc-finger</keyword>
<dbReference type="PANTHER" id="PTHR13454">
    <property type="entry name" value="PROTEIN MCM10 HOMOLOG"/>
    <property type="match status" value="1"/>
</dbReference>
<accession>A0A8S9YVC5</accession>
<sequence>MVDDSDDLFVIDKSGASDSKSTNIIYDFKDDPGVFGDSPAPVARPTFASKPRRGITGKRYHEAGDFSKFRPGRLSDELREALNLATHELPLHVYRMRTLGYPPGWLRKARVGGELTMFDSVAALAENAEVTYNREALIDYPGFNAAIEYPFVDECDVLNCPRMQSHHLLDNFYAALSRSTNLKPGQIDRDGKQSSEELRRLWTERERILQEIRQLDSKVTTSQTVAGAGDSHHPIHETGALCSLKISNGADKSLNSHTEPDQAKEMSNLLSSTESASTSQLLLISETEDGTPTPNRPVGIGDGYSADDSSSLAAINKRPNIDAFKVGVQPFRPFENLPGTQGGYKRVLETLRTSRVELSTSESSSNSRIPDSPAFLKSSTPHQKADHHSWHHGSSSRHNSRSVGSLKAFTFFVGSNEPVGGVHVAQKLKTKLHLLQCSHLGDLISYHDGYPLHSLRAQRLDDHDQFRYLTFARSLRFFTATDTRARVLTRIAKEFSIALQLTTVVGLPQRSFPTGYIEVVSILNTILGPQLHLAKENGVKATALLVIGSWKVFARHSASRPLRSLVSLNQACLGMASVPLGNKLKRRPTAVQLTEDEINNFLAHSDDENDSDWDDVGETDMETYLASVASSEKVTKPNGGSLIADENVKKTVHGLNDSNTCTPVCLTPMLNRSTAVRRDVGVDDLFGPQPSSTSCPAEVSVVELFGSASSDSDDNVGALEDGEDDDIPLSGHGIQIQKSLTKLKRRQRECEIERQVDNDILGSQSAPTTAAPSNTNCRKDHLSVSSALAMCADRRKQAVANLNRTQHLNNLTALSGRSGCSLSARLNGVDNTTALNTDAHINDAWVAVPTNLRIYRSRISSELWLTRTADRQVLSLLQYIQRHRSQTVLATPTAKRACTSSSVAADDCVVVGVIGSKLAPRRSRNDRIYSVWCLSDLVQVGPGSTSGCVKLFLFGNSHEKLWKEVEGSVVAVLGPRPLSDSTTFTNEKDVGITLQSPQHLMILGQSPDYAICAATSKSGQPCFHVVNKSVCRYCDLHVKKAYFAASSSRPGFFDSSMSVFKKPVRRYTGDCPPPKNPGVYTLQTSNMFTPDPDRPKSSAARIKLSVAKLSAAGYTVDGSTGLNGCLPKTTITPEGLSSQSTTSIKPPSSLTSPERKLVTVLRRPTAGSLNLLRHLEVGSADSTKPVQIVKKKSPKSILTPSPEINSSMLNTAASRSSSGFTFSEFFASVNKQKPKTLAAQPFVDAYIDLGPIPAAAPTAPILSVARLRASALVKSRGGLKSMQLESKRARDRAIELAMTEQISNPKSFGSRSSPLSQILDSQSLKPLGRNTSTASNITTDNIENVAPPASSSRREHLAELARQVRQGSAHTSLIAAEENHLEQTRLASLEKRDEFEQKLANQTEERCTYIHCKTERKGPDLPGEKLLPRGLEEKFLG</sequence>
<evidence type="ECO:0000256" key="5">
    <source>
        <dbReference type="ARBA" id="ARBA00022723"/>
    </source>
</evidence>
<evidence type="ECO:0000259" key="11">
    <source>
        <dbReference type="SMART" id="SM01280"/>
    </source>
</evidence>
<dbReference type="Pfam" id="PF04046">
    <property type="entry name" value="PSP"/>
    <property type="match status" value="1"/>
</dbReference>
<dbReference type="GO" id="GO:0043596">
    <property type="term" value="C:nuclear replication fork"/>
    <property type="evidence" value="ECO:0007669"/>
    <property type="project" value="TreeGrafter"/>
</dbReference>
<keyword evidence="7" id="KW-0862">Zinc</keyword>
<organism evidence="12 13">
    <name type="scientific">Paragonimus skrjabini miyazakii</name>
    <dbReference type="NCBI Taxonomy" id="59628"/>
    <lineage>
        <taxon>Eukaryota</taxon>
        <taxon>Metazoa</taxon>
        <taxon>Spiralia</taxon>
        <taxon>Lophotrochozoa</taxon>
        <taxon>Platyhelminthes</taxon>
        <taxon>Trematoda</taxon>
        <taxon>Digenea</taxon>
        <taxon>Plagiorchiida</taxon>
        <taxon>Troglotremata</taxon>
        <taxon>Troglotrematidae</taxon>
        <taxon>Paragonimus</taxon>
    </lineage>
</organism>
<dbReference type="EMBL" id="JTDE01002738">
    <property type="protein sequence ID" value="KAF7256951.1"/>
    <property type="molecule type" value="Genomic_DNA"/>
</dbReference>
<feature type="compositionally biased region" description="Polar residues" evidence="9">
    <location>
        <begin position="1133"/>
        <end position="1152"/>
    </location>
</feature>
<dbReference type="Proteomes" id="UP000822476">
    <property type="component" value="Unassembled WGS sequence"/>
</dbReference>
<dbReference type="Pfam" id="PF09329">
    <property type="entry name" value="zf-primase"/>
    <property type="match status" value="1"/>
</dbReference>
<dbReference type="InterPro" id="IPR040184">
    <property type="entry name" value="Mcm10"/>
</dbReference>
<gene>
    <name evidence="12" type="ORF">EG68_05690</name>
</gene>
<evidence type="ECO:0000256" key="2">
    <source>
        <dbReference type="ARBA" id="ARBA00009679"/>
    </source>
</evidence>
<name>A0A8S9YVC5_9TREM</name>
<dbReference type="GO" id="GO:0006270">
    <property type="term" value="P:DNA replication initiation"/>
    <property type="evidence" value="ECO:0007669"/>
    <property type="project" value="InterPro"/>
</dbReference>
<proteinExistence type="inferred from homology"/>
<dbReference type="InterPro" id="IPR012340">
    <property type="entry name" value="NA-bd_OB-fold"/>
</dbReference>
<feature type="region of interest" description="Disordered" evidence="9">
    <location>
        <begin position="1133"/>
        <end position="1154"/>
    </location>
</feature>
<evidence type="ECO:0000313" key="13">
    <source>
        <dbReference type="Proteomes" id="UP000822476"/>
    </source>
</evidence>
<feature type="domain" description="Replication factor Mcm10 C-terminal" evidence="11">
    <location>
        <begin position="1130"/>
        <end position="1437"/>
    </location>
</feature>
<reference evidence="12" key="1">
    <citation type="submission" date="2019-07" db="EMBL/GenBank/DDBJ databases">
        <title>Annotation for the trematode Paragonimus miyazaki's.</title>
        <authorList>
            <person name="Choi Y.-J."/>
        </authorList>
    </citation>
    <scope>NUCLEOTIDE SEQUENCE</scope>
    <source>
        <strain evidence="12">Japan</strain>
    </source>
</reference>
<dbReference type="Gene3D" id="2.40.50.140">
    <property type="entry name" value="Nucleic acid-binding proteins"/>
    <property type="match status" value="1"/>
</dbReference>
<dbReference type="GO" id="GO:0003688">
    <property type="term" value="F:DNA replication origin binding"/>
    <property type="evidence" value="ECO:0007669"/>
    <property type="project" value="TreeGrafter"/>
</dbReference>
<dbReference type="Pfam" id="PF22379">
    <property type="entry name" value="OB_MCM10"/>
    <property type="match status" value="1"/>
</dbReference>
<dbReference type="InterPro" id="IPR015411">
    <property type="entry name" value="Rep_factor_Mcm10_C"/>
</dbReference>
<dbReference type="SMART" id="SM01280">
    <property type="entry name" value="Mcm10"/>
    <property type="match status" value="1"/>
</dbReference>
<feature type="domain" description="PSP proline-rich" evidence="10">
    <location>
        <begin position="66"/>
        <end position="117"/>
    </location>
</feature>
<keyword evidence="8" id="KW-0539">Nucleus</keyword>
<evidence type="ECO:0000256" key="9">
    <source>
        <dbReference type="SAM" id="MobiDB-lite"/>
    </source>
</evidence>
<evidence type="ECO:0000256" key="3">
    <source>
        <dbReference type="ARBA" id="ARBA00017770"/>
    </source>
</evidence>
<evidence type="ECO:0000256" key="1">
    <source>
        <dbReference type="ARBA" id="ARBA00004123"/>
    </source>
</evidence>
<feature type="compositionally biased region" description="Basic residues" evidence="9">
    <location>
        <begin position="389"/>
        <end position="400"/>
    </location>
</feature>
<dbReference type="GO" id="GO:0008270">
    <property type="term" value="F:zinc ion binding"/>
    <property type="evidence" value="ECO:0007669"/>
    <property type="project" value="UniProtKB-KW"/>
</dbReference>
<protein>
    <recommendedName>
        <fullName evidence="3">Protein MCM10 homolog</fullName>
    </recommendedName>
</protein>
<evidence type="ECO:0000256" key="8">
    <source>
        <dbReference type="ARBA" id="ARBA00023242"/>
    </source>
</evidence>
<feature type="region of interest" description="Disordered" evidence="9">
    <location>
        <begin position="285"/>
        <end position="309"/>
    </location>
</feature>
<evidence type="ECO:0000256" key="7">
    <source>
        <dbReference type="ARBA" id="ARBA00022833"/>
    </source>
</evidence>
<feature type="region of interest" description="Disordered" evidence="9">
    <location>
        <begin position="358"/>
        <end position="401"/>
    </location>
</feature>
<feature type="region of interest" description="Disordered" evidence="9">
    <location>
        <begin position="1071"/>
        <end position="1096"/>
    </location>
</feature>
<dbReference type="OrthoDB" id="6093546at2759"/>
<dbReference type="GO" id="GO:0003697">
    <property type="term" value="F:single-stranded DNA binding"/>
    <property type="evidence" value="ECO:0007669"/>
    <property type="project" value="InterPro"/>
</dbReference>
<dbReference type="SMART" id="SM00581">
    <property type="entry name" value="PSP"/>
    <property type="match status" value="1"/>
</dbReference>
<comment type="subcellular location">
    <subcellularLocation>
        <location evidence="1">Nucleus</location>
    </subcellularLocation>
</comment>
<dbReference type="InterPro" id="IPR015408">
    <property type="entry name" value="Znf_Mcm10/DnaG"/>
</dbReference>
<comment type="similarity">
    <text evidence="2">Belongs to the MCM10 family.</text>
</comment>